<name>A0ABS6SEC3_9SPHN</name>
<accession>A0ABS6SEC3</accession>
<dbReference type="RefSeq" id="WP_218445467.1">
    <property type="nucleotide sequence ID" value="NZ_JAGSPA010000002.1"/>
</dbReference>
<keyword evidence="1 3" id="KW-0378">Hydrolase</keyword>
<organism evidence="3 4">
    <name type="scientific">Pacificimonas pallii</name>
    <dbReference type="NCBI Taxonomy" id="2827236"/>
    <lineage>
        <taxon>Bacteria</taxon>
        <taxon>Pseudomonadati</taxon>
        <taxon>Pseudomonadota</taxon>
        <taxon>Alphaproteobacteria</taxon>
        <taxon>Sphingomonadales</taxon>
        <taxon>Sphingosinicellaceae</taxon>
        <taxon>Pacificimonas</taxon>
    </lineage>
</organism>
<proteinExistence type="predicted"/>
<sequence length="260" mass="27707">MPTEMLRFPSAKGHELGGTLVQAEGEWVDAPRATALFAHCFTCTMKSHAAVRLSRALAQQGVQVLRFDFTGLGESEGAFARSGFAANVNDVVSASEALSAGGHAPALLIGHSLGGAAVLAAASRIPSARAVVTLGAPYEVDHVLDQLGDSLKRIEKDGSAQVEIGGRPFEVSREFLDGTRGQGQRSRIETLRRALLVMHSPTDQIVGIEHAAKIFTAAKHPKSYVSLDDADHLLTRAADTEYAAGVITAWLQRYVDLPRE</sequence>
<gene>
    <name evidence="3" type="ORF">KCG44_08060</name>
</gene>
<protein>
    <submittedName>
        <fullName evidence="3">Alpha/beta hydrolase</fullName>
    </submittedName>
</protein>
<dbReference type="PANTHER" id="PTHR16138:SF7">
    <property type="entry name" value="PALMITOYL-PROTEIN THIOESTERASE ABHD10, MITOCHONDRIAL"/>
    <property type="match status" value="1"/>
</dbReference>
<evidence type="ECO:0000259" key="2">
    <source>
        <dbReference type="Pfam" id="PF12146"/>
    </source>
</evidence>
<comment type="caution">
    <text evidence="3">The sequence shown here is derived from an EMBL/GenBank/DDBJ whole genome shotgun (WGS) entry which is preliminary data.</text>
</comment>
<dbReference type="InterPro" id="IPR022742">
    <property type="entry name" value="Hydrolase_4"/>
</dbReference>
<dbReference type="Proteomes" id="UP000722336">
    <property type="component" value="Unassembled WGS sequence"/>
</dbReference>
<dbReference type="GO" id="GO:0016787">
    <property type="term" value="F:hydrolase activity"/>
    <property type="evidence" value="ECO:0007669"/>
    <property type="project" value="UniProtKB-KW"/>
</dbReference>
<dbReference type="PANTHER" id="PTHR16138">
    <property type="entry name" value="MYCOPHENOLIC ACID ACYL-GLUCURONIDE ESTERASE, MITOCHONDRIAL"/>
    <property type="match status" value="1"/>
</dbReference>
<evidence type="ECO:0000256" key="1">
    <source>
        <dbReference type="ARBA" id="ARBA00022801"/>
    </source>
</evidence>
<dbReference type="InterPro" id="IPR052382">
    <property type="entry name" value="ABHD10_acyl-thioesterase"/>
</dbReference>
<dbReference type="EMBL" id="JAGSPA010000002">
    <property type="protein sequence ID" value="MBV7256739.1"/>
    <property type="molecule type" value="Genomic_DNA"/>
</dbReference>
<keyword evidence="4" id="KW-1185">Reference proteome</keyword>
<evidence type="ECO:0000313" key="3">
    <source>
        <dbReference type="EMBL" id="MBV7256739.1"/>
    </source>
</evidence>
<feature type="domain" description="Serine aminopeptidase S33" evidence="2">
    <location>
        <begin position="31"/>
        <end position="142"/>
    </location>
</feature>
<reference evidence="3 4" key="1">
    <citation type="submission" date="2021-04" db="EMBL/GenBank/DDBJ databases">
        <authorList>
            <person name="Pira H."/>
            <person name="Risdian C."/>
            <person name="Wink J."/>
        </authorList>
    </citation>
    <scope>NUCLEOTIDE SEQUENCE [LARGE SCALE GENOMIC DNA]</scope>
    <source>
        <strain evidence="3 4">WHA3</strain>
    </source>
</reference>
<evidence type="ECO:0000313" key="4">
    <source>
        <dbReference type="Proteomes" id="UP000722336"/>
    </source>
</evidence>
<dbReference type="Pfam" id="PF12146">
    <property type="entry name" value="Hydrolase_4"/>
    <property type="match status" value="1"/>
</dbReference>